<protein>
    <submittedName>
        <fullName evidence="3">Protein serine/threonine kinase, putative</fullName>
    </submittedName>
</protein>
<dbReference type="RefSeq" id="XP_004184860.1">
    <property type="nucleotide sequence ID" value="XM_004184812.1"/>
</dbReference>
<keyword evidence="1" id="KW-0812">Transmembrane</keyword>
<dbReference type="InterPro" id="IPR053215">
    <property type="entry name" value="TKL_Ser/Thr_kinase"/>
</dbReference>
<reference evidence="3 4" key="1">
    <citation type="submission" date="2012-10" db="EMBL/GenBank/DDBJ databases">
        <authorList>
            <person name="Zafar N."/>
            <person name="Inman J."/>
            <person name="Hall N."/>
            <person name="Lorenzi H."/>
            <person name="Caler E."/>
        </authorList>
    </citation>
    <scope>NUCLEOTIDE SEQUENCE [LARGE SCALE GENOMIC DNA]</scope>
    <source>
        <strain evidence="3 4">IP1</strain>
    </source>
</reference>
<keyword evidence="4" id="KW-1185">Reference proteome</keyword>
<dbReference type="GO" id="GO:0005524">
    <property type="term" value="F:ATP binding"/>
    <property type="evidence" value="ECO:0007669"/>
    <property type="project" value="InterPro"/>
</dbReference>
<sequence>MSHNMVARDVKMACITSEVLLSNGICVKLSQIPKCNEITNSKCIKCAFWYSPNSDGTYCRKKAVWWVITLVILFGVFVLTSFIIIFISTFKCIFKKIHTKELEKTTTIFKMTKSNIIFVTLINHICVSSIELNFNSEMDEIPVDNETKEVLCVGNMSKNVLKIQFTMTTQIDKFTVRVSPEVVALKKNFACEFSIYLTPKCTCQINNKICIVSKNFKTNIENTNEIIMKGITSQSSRIDYDELNEESKLGEGSFVEMPTRFTIKKNDEEFENEVDMLDKFRCEYIVHFYGAVFIPNKMCLVTEFAQYGCLSDVMKKYEKREIRHKIIIKLMIDTLYGISYLHTN</sequence>
<dbReference type="GeneID" id="14884491"/>
<name>L7FKK1_ENTIV</name>
<dbReference type="EMBL" id="KB207059">
    <property type="protein sequence ID" value="ELP85514.1"/>
    <property type="molecule type" value="Genomic_DNA"/>
</dbReference>
<evidence type="ECO:0000259" key="2">
    <source>
        <dbReference type="PROSITE" id="PS50011"/>
    </source>
</evidence>
<keyword evidence="3" id="KW-0808">Transferase</keyword>
<keyword evidence="1" id="KW-0472">Membrane</keyword>
<dbReference type="OrthoDB" id="10261027at2759"/>
<keyword evidence="1" id="KW-1133">Transmembrane helix</keyword>
<evidence type="ECO:0000313" key="4">
    <source>
        <dbReference type="Proteomes" id="UP000014680"/>
    </source>
</evidence>
<evidence type="ECO:0000313" key="3">
    <source>
        <dbReference type="EMBL" id="ELP85514.1"/>
    </source>
</evidence>
<dbReference type="KEGG" id="eiv:EIN_098990"/>
<dbReference type="InterPro" id="IPR001245">
    <property type="entry name" value="Ser-Thr/Tyr_kinase_cat_dom"/>
</dbReference>
<dbReference type="PANTHER" id="PTHR45756:SF1">
    <property type="entry name" value="PROTEIN KINASE DOMAIN CONTAINING PROTEIN"/>
    <property type="match status" value="1"/>
</dbReference>
<dbReference type="VEuPathDB" id="AmoebaDB:EIN_098990"/>
<dbReference type="AlphaFoldDB" id="L7FKK1"/>
<dbReference type="Pfam" id="PF07714">
    <property type="entry name" value="PK_Tyr_Ser-Thr"/>
    <property type="match status" value="1"/>
</dbReference>
<accession>L7FKK1</accession>
<dbReference type="Gene3D" id="1.10.510.10">
    <property type="entry name" value="Transferase(Phosphotransferase) domain 1"/>
    <property type="match status" value="1"/>
</dbReference>
<evidence type="ECO:0000256" key="1">
    <source>
        <dbReference type="SAM" id="Phobius"/>
    </source>
</evidence>
<dbReference type="PANTHER" id="PTHR45756">
    <property type="entry name" value="PALMITOYLTRANSFERASE"/>
    <property type="match status" value="1"/>
</dbReference>
<dbReference type="InterPro" id="IPR011009">
    <property type="entry name" value="Kinase-like_dom_sf"/>
</dbReference>
<dbReference type="Proteomes" id="UP000014680">
    <property type="component" value="Unassembled WGS sequence"/>
</dbReference>
<feature type="non-terminal residue" evidence="3">
    <location>
        <position position="1"/>
    </location>
</feature>
<gene>
    <name evidence="3" type="ORF">EIN_098990</name>
</gene>
<feature type="domain" description="Protein kinase" evidence="2">
    <location>
        <begin position="221"/>
        <end position="344"/>
    </location>
</feature>
<dbReference type="GO" id="GO:0004672">
    <property type="term" value="F:protein kinase activity"/>
    <property type="evidence" value="ECO:0007669"/>
    <property type="project" value="InterPro"/>
</dbReference>
<dbReference type="PROSITE" id="PS50011">
    <property type="entry name" value="PROTEIN_KINASE_DOM"/>
    <property type="match status" value="1"/>
</dbReference>
<feature type="transmembrane region" description="Helical" evidence="1">
    <location>
        <begin position="63"/>
        <end position="87"/>
    </location>
</feature>
<dbReference type="InterPro" id="IPR000719">
    <property type="entry name" value="Prot_kinase_dom"/>
</dbReference>
<dbReference type="SUPFAM" id="SSF56112">
    <property type="entry name" value="Protein kinase-like (PK-like)"/>
    <property type="match status" value="1"/>
</dbReference>
<organism evidence="3 4">
    <name type="scientific">Entamoeba invadens IP1</name>
    <dbReference type="NCBI Taxonomy" id="370355"/>
    <lineage>
        <taxon>Eukaryota</taxon>
        <taxon>Amoebozoa</taxon>
        <taxon>Evosea</taxon>
        <taxon>Archamoebae</taxon>
        <taxon>Mastigamoebida</taxon>
        <taxon>Entamoebidae</taxon>
        <taxon>Entamoeba</taxon>
    </lineage>
</organism>
<proteinExistence type="predicted"/>
<keyword evidence="3" id="KW-0418">Kinase</keyword>